<dbReference type="Pfam" id="PF00665">
    <property type="entry name" value="rve"/>
    <property type="match status" value="1"/>
</dbReference>
<reference evidence="2 3" key="1">
    <citation type="journal article" date="2014" name="Genome Announc.">
        <title>Draft Genome Sequence of Petroleum Oil-Degrading Marine Bacterium Pseudomonas taeanensis Strain MS-3, Isolated from a Crude Oil-Contaminated Seashore.</title>
        <authorList>
            <person name="Lee S.Y."/>
            <person name="Kim S.H."/>
            <person name="Lee D.G."/>
            <person name="Shin S."/>
            <person name="Yun S.H."/>
            <person name="Choi C.W."/>
            <person name="Chung Y.H."/>
            <person name="Choi J.S."/>
            <person name="Kahng H.Y."/>
            <person name="Kim S.I."/>
        </authorList>
    </citation>
    <scope>NUCLEOTIDE SEQUENCE [LARGE SCALE GENOMIC DNA]</scope>
    <source>
        <strain evidence="2 3">MS-3</strain>
    </source>
</reference>
<dbReference type="GO" id="GO:0003676">
    <property type="term" value="F:nucleic acid binding"/>
    <property type="evidence" value="ECO:0007669"/>
    <property type="project" value="InterPro"/>
</dbReference>
<accession>A0A0A1YGH3</accession>
<dbReference type="AlphaFoldDB" id="A0A0A1YGH3"/>
<evidence type="ECO:0000259" key="1">
    <source>
        <dbReference type="PROSITE" id="PS50994"/>
    </source>
</evidence>
<sequence length="276" mass="32026">MEISRQAYYKRIRAYEALAQHDQGVLDFVLEKRRRQPRLGTRKLHHLLHIEARTSLQVGRDRLFTILREARELVPRKRAYHKTTHSHHRFRRHPNLLKDGPAQVVATGPEQVWVADITYLPTQENVAYLSLVTDAFSRKIVGHHVHETLHTESVLKALKSAVSERETDQPLIHHSDRGAQYCSDLYQQLHIKHGITCSMTDGYDCYQNAMAERVNGILKMEFLLRRPKDLAEARKMVGESVAIYNEERPHLALKYKTPDAVHRAFESETGVNLFQD</sequence>
<organism evidence="2 3">
    <name type="scientific">Pseudomonas taeanensis MS-3</name>
    <dbReference type="NCBI Taxonomy" id="1395571"/>
    <lineage>
        <taxon>Bacteria</taxon>
        <taxon>Pseudomonadati</taxon>
        <taxon>Pseudomonadota</taxon>
        <taxon>Gammaproteobacteria</taxon>
        <taxon>Pseudomonadales</taxon>
        <taxon>Pseudomonadaceae</taxon>
        <taxon>Pseudomonas</taxon>
    </lineage>
</organism>
<dbReference type="Gene3D" id="3.30.420.10">
    <property type="entry name" value="Ribonuclease H-like superfamily/Ribonuclease H"/>
    <property type="match status" value="1"/>
</dbReference>
<evidence type="ECO:0000313" key="3">
    <source>
        <dbReference type="Proteomes" id="UP000030063"/>
    </source>
</evidence>
<dbReference type="SUPFAM" id="SSF53098">
    <property type="entry name" value="Ribonuclease H-like"/>
    <property type="match status" value="1"/>
</dbReference>
<dbReference type="InterPro" id="IPR050900">
    <property type="entry name" value="Transposase_IS3/IS150/IS904"/>
</dbReference>
<feature type="domain" description="Integrase catalytic" evidence="1">
    <location>
        <begin position="105"/>
        <end position="266"/>
    </location>
</feature>
<dbReference type="GO" id="GO:0015074">
    <property type="term" value="P:DNA integration"/>
    <property type="evidence" value="ECO:0007669"/>
    <property type="project" value="InterPro"/>
</dbReference>
<dbReference type="EMBL" id="AWSQ01000004">
    <property type="protein sequence ID" value="KFX69032.1"/>
    <property type="molecule type" value="Genomic_DNA"/>
</dbReference>
<proteinExistence type="predicted"/>
<dbReference type="eggNOG" id="COG2801">
    <property type="taxonomic scope" value="Bacteria"/>
</dbReference>
<dbReference type="InterPro" id="IPR012337">
    <property type="entry name" value="RNaseH-like_sf"/>
</dbReference>
<dbReference type="PROSITE" id="PS50994">
    <property type="entry name" value="INTEGRASE"/>
    <property type="match status" value="1"/>
</dbReference>
<dbReference type="PANTHER" id="PTHR46889:SF5">
    <property type="entry name" value="INTEGRASE PROTEIN"/>
    <property type="match status" value="1"/>
</dbReference>
<dbReference type="InterPro" id="IPR036397">
    <property type="entry name" value="RNaseH_sf"/>
</dbReference>
<evidence type="ECO:0000313" key="2">
    <source>
        <dbReference type="EMBL" id="KFX69032.1"/>
    </source>
</evidence>
<comment type="caution">
    <text evidence="2">The sequence shown here is derived from an EMBL/GenBank/DDBJ whole genome shotgun (WGS) entry which is preliminary data.</text>
</comment>
<dbReference type="STRING" id="1395571.TMS3_0116235"/>
<keyword evidence="3" id="KW-1185">Reference proteome</keyword>
<protein>
    <submittedName>
        <fullName evidence="2">Transposase</fullName>
    </submittedName>
</protein>
<gene>
    <name evidence="2" type="ORF">TMS3_0116235</name>
</gene>
<name>A0A0A1YGH3_9PSED</name>
<dbReference type="NCBIfam" id="NF033516">
    <property type="entry name" value="transpos_IS3"/>
    <property type="match status" value="1"/>
</dbReference>
<dbReference type="PANTHER" id="PTHR46889">
    <property type="entry name" value="TRANSPOSASE INSF FOR INSERTION SEQUENCE IS3B-RELATED"/>
    <property type="match status" value="1"/>
</dbReference>
<dbReference type="InterPro" id="IPR048020">
    <property type="entry name" value="Transpos_IS3"/>
</dbReference>
<dbReference type="Proteomes" id="UP000030063">
    <property type="component" value="Unassembled WGS sequence"/>
</dbReference>
<dbReference type="InterPro" id="IPR001584">
    <property type="entry name" value="Integrase_cat-core"/>
</dbReference>